<sequence>MNAGIRDDKSKSYREAVQKEQESVIIIKPKEAEEENSSEVTKREIKRKIDITKLGVGITKMTKVTRGAVVVGCENKRQAEKLKNKVTRDLGEKYTV</sequence>
<keyword evidence="2" id="KW-1185">Reference proteome</keyword>
<evidence type="ECO:0000313" key="1">
    <source>
        <dbReference type="EMBL" id="EZA47905.1"/>
    </source>
</evidence>
<reference evidence="1 2" key="1">
    <citation type="journal article" date="2014" name="Curr. Biol.">
        <title>The genome of the clonal raider ant Cerapachys biroi.</title>
        <authorList>
            <person name="Oxley P.R."/>
            <person name="Ji L."/>
            <person name="Fetter-Pruneda I."/>
            <person name="McKenzie S.K."/>
            <person name="Li C."/>
            <person name="Hu H."/>
            <person name="Zhang G."/>
            <person name="Kronauer D.J."/>
        </authorList>
    </citation>
    <scope>NUCLEOTIDE SEQUENCE [LARGE SCALE GENOMIC DNA]</scope>
</reference>
<proteinExistence type="predicted"/>
<evidence type="ECO:0000313" key="2">
    <source>
        <dbReference type="Proteomes" id="UP000053097"/>
    </source>
</evidence>
<gene>
    <name evidence="1" type="ORF">X777_15136</name>
</gene>
<dbReference type="OrthoDB" id="7554073at2759"/>
<dbReference type="EMBL" id="KK107753">
    <property type="protein sequence ID" value="EZA47905.1"/>
    <property type="molecule type" value="Genomic_DNA"/>
</dbReference>
<dbReference type="STRING" id="2015173.A0A026VW62"/>
<protein>
    <submittedName>
        <fullName evidence="1">Uncharacterized protein</fullName>
    </submittedName>
</protein>
<dbReference type="AlphaFoldDB" id="A0A026VW62"/>
<accession>A0A026VW62</accession>
<name>A0A026VW62_OOCBI</name>
<dbReference type="Proteomes" id="UP000053097">
    <property type="component" value="Unassembled WGS sequence"/>
</dbReference>
<organism evidence="1 2">
    <name type="scientific">Ooceraea biroi</name>
    <name type="common">Clonal raider ant</name>
    <name type="synonym">Cerapachys biroi</name>
    <dbReference type="NCBI Taxonomy" id="2015173"/>
    <lineage>
        <taxon>Eukaryota</taxon>
        <taxon>Metazoa</taxon>
        <taxon>Ecdysozoa</taxon>
        <taxon>Arthropoda</taxon>
        <taxon>Hexapoda</taxon>
        <taxon>Insecta</taxon>
        <taxon>Pterygota</taxon>
        <taxon>Neoptera</taxon>
        <taxon>Endopterygota</taxon>
        <taxon>Hymenoptera</taxon>
        <taxon>Apocrita</taxon>
        <taxon>Aculeata</taxon>
        <taxon>Formicoidea</taxon>
        <taxon>Formicidae</taxon>
        <taxon>Dorylinae</taxon>
        <taxon>Ooceraea</taxon>
    </lineage>
</organism>